<dbReference type="InterPro" id="IPR035965">
    <property type="entry name" value="PAS-like_dom_sf"/>
</dbReference>
<keyword evidence="7" id="KW-1133">Transmembrane helix</keyword>
<protein>
    <recommendedName>
        <fullName evidence="2">histidine kinase</fullName>
        <ecNumber evidence="2">2.7.13.3</ecNumber>
    </recommendedName>
</protein>
<organism evidence="10 11">
    <name type="scientific">Pseudomonas mosselii</name>
    <dbReference type="NCBI Taxonomy" id="78327"/>
    <lineage>
        <taxon>Bacteria</taxon>
        <taxon>Pseudomonadati</taxon>
        <taxon>Pseudomonadota</taxon>
        <taxon>Gammaproteobacteria</taxon>
        <taxon>Pseudomonadales</taxon>
        <taxon>Pseudomonadaceae</taxon>
        <taxon>Pseudomonas</taxon>
    </lineage>
</organism>
<dbReference type="InterPro" id="IPR000014">
    <property type="entry name" value="PAS"/>
</dbReference>
<comment type="catalytic activity">
    <reaction evidence="1">
        <text>ATP + protein L-histidine = ADP + protein N-phospho-L-histidine.</text>
        <dbReference type="EC" id="2.7.13.3"/>
    </reaction>
</comment>
<dbReference type="RefSeq" id="WP_138217555.1">
    <property type="nucleotide sequence ID" value="NZ_VAUO01000001.1"/>
</dbReference>
<proteinExistence type="predicted"/>
<evidence type="ECO:0000259" key="8">
    <source>
        <dbReference type="PROSITE" id="PS50109"/>
    </source>
</evidence>
<keyword evidence="7" id="KW-0812">Transmembrane</keyword>
<dbReference type="EC" id="2.7.13.3" evidence="2"/>
<evidence type="ECO:0000313" key="10">
    <source>
        <dbReference type="EMBL" id="TLP64917.1"/>
    </source>
</evidence>
<dbReference type="InterPro" id="IPR004358">
    <property type="entry name" value="Sig_transdc_His_kin-like_C"/>
</dbReference>
<evidence type="ECO:0000256" key="2">
    <source>
        <dbReference type="ARBA" id="ARBA00012438"/>
    </source>
</evidence>
<dbReference type="PROSITE" id="PS50109">
    <property type="entry name" value="HIS_KIN"/>
    <property type="match status" value="1"/>
</dbReference>
<evidence type="ECO:0000256" key="7">
    <source>
        <dbReference type="SAM" id="Phobius"/>
    </source>
</evidence>
<dbReference type="InterPro" id="IPR036097">
    <property type="entry name" value="HisK_dim/P_sf"/>
</dbReference>
<dbReference type="Pfam" id="PF02518">
    <property type="entry name" value="HATPase_c"/>
    <property type="match status" value="1"/>
</dbReference>
<keyword evidence="6" id="KW-0902">Two-component regulatory system</keyword>
<dbReference type="PANTHER" id="PTHR43711">
    <property type="entry name" value="TWO-COMPONENT HISTIDINE KINASE"/>
    <property type="match status" value="1"/>
</dbReference>
<dbReference type="SUPFAM" id="SSF52172">
    <property type="entry name" value="CheY-like"/>
    <property type="match status" value="1"/>
</dbReference>
<dbReference type="Gene3D" id="1.10.287.130">
    <property type="match status" value="1"/>
</dbReference>
<dbReference type="Proteomes" id="UP000309819">
    <property type="component" value="Unassembled WGS sequence"/>
</dbReference>
<dbReference type="OrthoDB" id="9770795at2"/>
<dbReference type="InterPro" id="IPR050736">
    <property type="entry name" value="Sensor_HK_Regulatory"/>
</dbReference>
<evidence type="ECO:0000256" key="5">
    <source>
        <dbReference type="ARBA" id="ARBA00022777"/>
    </source>
</evidence>
<dbReference type="InterPro" id="IPR036890">
    <property type="entry name" value="HATPase_C_sf"/>
</dbReference>
<reference evidence="10 11" key="1">
    <citation type="submission" date="2019-05" db="EMBL/GenBank/DDBJ databases">
        <title>Pseudomonas sp. SC006 isolated from lettuce that can produce HBGAs.</title>
        <authorList>
            <person name="Wang D."/>
            <person name="Liao N."/>
            <person name="Liu D."/>
            <person name="Zhang Z."/>
            <person name="Zou S."/>
        </authorList>
    </citation>
    <scope>NUCLEOTIDE SEQUENCE [LARGE SCALE GENOMIC DNA]</scope>
    <source>
        <strain evidence="10 11">SC006</strain>
    </source>
</reference>
<keyword evidence="3" id="KW-0597">Phosphoprotein</keyword>
<keyword evidence="4" id="KW-0808">Transferase</keyword>
<evidence type="ECO:0000259" key="9">
    <source>
        <dbReference type="PROSITE" id="PS50113"/>
    </source>
</evidence>
<feature type="domain" description="Histidine kinase" evidence="8">
    <location>
        <begin position="606"/>
        <end position="821"/>
    </location>
</feature>
<evidence type="ECO:0000256" key="6">
    <source>
        <dbReference type="ARBA" id="ARBA00023012"/>
    </source>
</evidence>
<accession>A0A5R8ZIH7</accession>
<dbReference type="Gene3D" id="3.30.450.20">
    <property type="entry name" value="PAS domain"/>
    <property type="match status" value="2"/>
</dbReference>
<dbReference type="PROSITE" id="PS50113">
    <property type="entry name" value="PAC"/>
    <property type="match status" value="1"/>
</dbReference>
<keyword evidence="7" id="KW-0472">Membrane</keyword>
<dbReference type="InterPro" id="IPR005467">
    <property type="entry name" value="His_kinase_dom"/>
</dbReference>
<dbReference type="SMART" id="SM00387">
    <property type="entry name" value="HATPase_c"/>
    <property type="match status" value="1"/>
</dbReference>
<dbReference type="PRINTS" id="PR00344">
    <property type="entry name" value="BCTRLSENSOR"/>
</dbReference>
<dbReference type="NCBIfam" id="TIGR00229">
    <property type="entry name" value="sensory_box"/>
    <property type="match status" value="1"/>
</dbReference>
<dbReference type="SUPFAM" id="SSF47384">
    <property type="entry name" value="Homodimeric domain of signal transducing histidine kinase"/>
    <property type="match status" value="1"/>
</dbReference>
<keyword evidence="5" id="KW-0418">Kinase</keyword>
<dbReference type="InterPro" id="IPR003661">
    <property type="entry name" value="HisK_dim/P_dom"/>
</dbReference>
<dbReference type="Gene3D" id="3.40.50.2300">
    <property type="match status" value="1"/>
</dbReference>
<name>A0A5R8ZIH7_9PSED</name>
<evidence type="ECO:0000256" key="1">
    <source>
        <dbReference type="ARBA" id="ARBA00000085"/>
    </source>
</evidence>
<feature type="transmembrane region" description="Helical" evidence="7">
    <location>
        <begin position="377"/>
        <end position="398"/>
    </location>
</feature>
<dbReference type="AlphaFoldDB" id="A0A5R8ZIH7"/>
<evidence type="ECO:0000313" key="11">
    <source>
        <dbReference type="Proteomes" id="UP000309819"/>
    </source>
</evidence>
<dbReference type="SUPFAM" id="SSF55874">
    <property type="entry name" value="ATPase domain of HSP90 chaperone/DNA topoisomerase II/histidine kinase"/>
    <property type="match status" value="1"/>
</dbReference>
<dbReference type="Gene3D" id="3.30.565.10">
    <property type="entry name" value="Histidine kinase-like ATPase, C-terminal domain"/>
    <property type="match status" value="1"/>
</dbReference>
<feature type="domain" description="PAC" evidence="9">
    <location>
        <begin position="536"/>
        <end position="588"/>
    </location>
</feature>
<dbReference type="InterPro" id="IPR000700">
    <property type="entry name" value="PAS-assoc_C"/>
</dbReference>
<evidence type="ECO:0000256" key="3">
    <source>
        <dbReference type="ARBA" id="ARBA00022553"/>
    </source>
</evidence>
<comment type="caution">
    <text evidence="10">The sequence shown here is derived from an EMBL/GenBank/DDBJ whole genome shotgun (WGS) entry which is preliminary data.</text>
</comment>
<dbReference type="SUPFAM" id="SSF55785">
    <property type="entry name" value="PYP-like sensor domain (PAS domain)"/>
    <property type="match status" value="1"/>
</dbReference>
<dbReference type="SMART" id="SM00388">
    <property type="entry name" value="HisKA"/>
    <property type="match status" value="1"/>
</dbReference>
<feature type="transmembrane region" description="Helical" evidence="7">
    <location>
        <begin position="21"/>
        <end position="40"/>
    </location>
</feature>
<dbReference type="InterPro" id="IPR003594">
    <property type="entry name" value="HATPase_dom"/>
</dbReference>
<sequence>MGKAVSRILLRQWMWRAFMRSALIPLILVESVLVGCYLLSNQAIRDAQLGYLDRSAIDSLAASAEQNALIIQNQLDHIGDTASLLARLTERALQGPAQGAVENLSVSAQGARFSAQDRGGSASFYSAATPLDRQDLDKVNRLATLDPLFMEIKNHDPIIASLYFNSWDSYNRIYPWFRTDEQYPPDMRIPEFNFYYLADAAHNPERRTRWTDVYLDPAGHGWMMSAVAPVYTGDFLEGVVGIDVTIGAVLPQLEKLKVPWDGYLLLVGRDGTIMAMPEKAEHDFDLQELVQVPSQNKISSERFKPQNFNLGARDDTRQLADQLNTSGSGNTQLALKGRDHLIAWSAIGSTGWHLLAVVDKEMVMSATNTLAEHYRDIGYLMIAGLVVFYLGYFSVLWSRSRKLSERLRKTIADISGMLNEIGRGHWQPQRAESQIQELDEMAGDVLTMGAQLATSDLHRRMAQRRLMQIMDYPTSGMWEYHPDDDCLSLHGGLCERLGWPGQQITREAFLERLDEPSAQQFQKVLDSLRSGSIQRIELELRMYQADGHALWVLCQGRMLDVSVETTRAALGTLVDIDMLKLAEADLKARTHQAQAANQAKSRFISSISHELRTPLNAIHGFGQLLHMQVQDAVAKDQVEEILAASSHLTNLVDDLLDWSSLQAETQNLSLVPVQVASVLEECSEMMAAQAQAAGLKLHLCPVPPQWWVRSEPRRLRQVMLNLLSNAIKYNRPEGKLLVGAEALPGVVRLYVEDGGMGIEPQLQAELFEPFQRLGKENTSIQGTGIGLALCRELAGLMGGSMGLRSVPAEGSRFWIELLDAAQWESPEDAIDPNVFYAGADADIVTQVPMLLAPQVHFEHGTLQACLARAREYGAPQVLLLDCDEDEPQRLSLLGRIRRTAGAELMSLILIGSEPRKLASLGIEFQGVLAKPVSREELAQLLSALLEQEPTNVH</sequence>
<dbReference type="EMBL" id="VAUO01000001">
    <property type="protein sequence ID" value="TLP64917.1"/>
    <property type="molecule type" value="Genomic_DNA"/>
</dbReference>
<dbReference type="PANTHER" id="PTHR43711:SF1">
    <property type="entry name" value="HISTIDINE KINASE 1"/>
    <property type="match status" value="1"/>
</dbReference>
<dbReference type="GO" id="GO:0000155">
    <property type="term" value="F:phosphorelay sensor kinase activity"/>
    <property type="evidence" value="ECO:0007669"/>
    <property type="project" value="InterPro"/>
</dbReference>
<dbReference type="CDD" id="cd00082">
    <property type="entry name" value="HisKA"/>
    <property type="match status" value="1"/>
</dbReference>
<evidence type="ECO:0000256" key="4">
    <source>
        <dbReference type="ARBA" id="ARBA00022679"/>
    </source>
</evidence>
<keyword evidence="11" id="KW-1185">Reference proteome</keyword>
<gene>
    <name evidence="10" type="ORF">FEM01_01685</name>
</gene>
<dbReference type="Pfam" id="PF00512">
    <property type="entry name" value="HisKA"/>
    <property type="match status" value="1"/>
</dbReference>
<dbReference type="InterPro" id="IPR011006">
    <property type="entry name" value="CheY-like_superfamily"/>
</dbReference>